<keyword evidence="2" id="KW-0378">Hydrolase</keyword>
<dbReference type="GO" id="GO:0005975">
    <property type="term" value="P:carbohydrate metabolic process"/>
    <property type="evidence" value="ECO:0007669"/>
    <property type="project" value="InterPro"/>
</dbReference>
<dbReference type="InterPro" id="IPR005198">
    <property type="entry name" value="Glyco_hydro_76"/>
</dbReference>
<dbReference type="RefSeq" id="WP_079139011.1">
    <property type="nucleotide sequence ID" value="NZ_FODD01000065.1"/>
</dbReference>
<name>A0A1H8U6P2_9ACTN</name>
<feature type="compositionally biased region" description="Basic residues" evidence="1">
    <location>
        <begin position="7"/>
        <end position="17"/>
    </location>
</feature>
<protein>
    <submittedName>
        <fullName evidence="2">Glycosyl hydrolase family 76</fullName>
    </submittedName>
</protein>
<dbReference type="InterPro" id="IPR008928">
    <property type="entry name" value="6-hairpin_glycosidase_sf"/>
</dbReference>
<feature type="region of interest" description="Disordered" evidence="1">
    <location>
        <begin position="1"/>
        <end position="28"/>
    </location>
</feature>
<evidence type="ECO:0000256" key="1">
    <source>
        <dbReference type="SAM" id="MobiDB-lite"/>
    </source>
</evidence>
<accession>A0A1H8U6P2</accession>
<dbReference type="Gene3D" id="1.50.10.20">
    <property type="match status" value="1"/>
</dbReference>
<dbReference type="EMBL" id="FODD01000065">
    <property type="protein sequence ID" value="SEO98841.1"/>
    <property type="molecule type" value="Genomic_DNA"/>
</dbReference>
<dbReference type="GO" id="GO:0016787">
    <property type="term" value="F:hydrolase activity"/>
    <property type="evidence" value="ECO:0007669"/>
    <property type="project" value="UniProtKB-KW"/>
</dbReference>
<dbReference type="Pfam" id="PF03663">
    <property type="entry name" value="Glyco_hydro_76"/>
    <property type="match status" value="1"/>
</dbReference>
<dbReference type="PANTHER" id="PTHR47791">
    <property type="entry name" value="MEIOTICALLY UP-REGULATED GENE 191 PROTEIN"/>
    <property type="match status" value="1"/>
</dbReference>
<dbReference type="InterPro" id="IPR053169">
    <property type="entry name" value="MUG_Protein"/>
</dbReference>
<dbReference type="STRING" id="310780.SAMN05216267_10655"/>
<dbReference type="OrthoDB" id="2505409at2"/>
<evidence type="ECO:0000313" key="2">
    <source>
        <dbReference type="EMBL" id="SEO98841.1"/>
    </source>
</evidence>
<dbReference type="Proteomes" id="UP000181951">
    <property type="component" value="Unassembled WGS sequence"/>
</dbReference>
<evidence type="ECO:0000313" key="3">
    <source>
        <dbReference type="Proteomes" id="UP000181951"/>
    </source>
</evidence>
<gene>
    <name evidence="2" type="ORF">SAMN05216267_10655</name>
</gene>
<dbReference type="AlphaFoldDB" id="A0A1H8U6P2"/>
<keyword evidence="3" id="KW-1185">Reference proteome</keyword>
<dbReference type="SUPFAM" id="SSF48208">
    <property type="entry name" value="Six-hairpin glycosidases"/>
    <property type="match status" value="1"/>
</dbReference>
<sequence length="512" mass="54555">MVSLTSRHARRAGGPRRRPGDPRRRAAPRGRAAHALVSALACLLLSLVPGGVLAGQAHAATAICNTYCDGRDPSAAPADRVPVSTSIYSRSIQLHIDDNDAMGWASIDNGNAGDEVWIDRSFDGGATWASGSKLGDTTTPSGDRGWRTLMYNVDDWGGNGVGALRACGKAGDRPEIACTAWARSTWNAWSPSTAAATTLMMSWDRTTGLFGGNGWWTAANALTSVIDNIRTSGMPSYTYAVSRTYDLNVNAREGSFRNDYLDDTGWWGLAWVDAYDLTGDSRYLSTARADADHMFSYWNGTCGGGVQWNETNAYKNAITNELYLELNAALHNRISGDSAYLGRAQSEWSWFQSSGMINSSHLINDGLSSSCVNNGQTTWTYNQGVVLGGLAELYKATGDSGLLSTARTLANASTTSTAVNSSGVLREPGESDACDNDGASFKGAYIRGLRDLDKALSDHPYNAYLDTQANAAHANDRNALDSYGPHWNGPLAGLGYGCQQSALDALTAGEAT</sequence>
<dbReference type="PANTHER" id="PTHR47791:SF3">
    <property type="entry name" value="MEIOTICALLY UP-REGULATED GENE 191 PROTEIN"/>
    <property type="match status" value="1"/>
</dbReference>
<organism evidence="2 3">
    <name type="scientific">Actinacidiphila rubida</name>
    <dbReference type="NCBI Taxonomy" id="310780"/>
    <lineage>
        <taxon>Bacteria</taxon>
        <taxon>Bacillati</taxon>
        <taxon>Actinomycetota</taxon>
        <taxon>Actinomycetes</taxon>
        <taxon>Kitasatosporales</taxon>
        <taxon>Streptomycetaceae</taxon>
        <taxon>Actinacidiphila</taxon>
    </lineage>
</organism>
<proteinExistence type="predicted"/>
<reference evidence="2 3" key="1">
    <citation type="submission" date="2016-10" db="EMBL/GenBank/DDBJ databases">
        <authorList>
            <person name="de Groot N.N."/>
        </authorList>
    </citation>
    <scope>NUCLEOTIDE SEQUENCE [LARGE SCALE GENOMIC DNA]</scope>
    <source>
        <strain evidence="2 3">CGMCC 4.2026</strain>
    </source>
</reference>